<dbReference type="PANTHER" id="PTHR35339">
    <property type="entry name" value="LINALOOL DEHYDRATASE_ISOMERASE DOMAIN-CONTAINING PROTEIN"/>
    <property type="match status" value="1"/>
</dbReference>
<accession>A0A506UFN2</accession>
<dbReference type="InterPro" id="IPR049349">
    <property type="entry name" value="DUF2264_N"/>
</dbReference>
<evidence type="ECO:0000313" key="3">
    <source>
        <dbReference type="EMBL" id="TPW31679.1"/>
    </source>
</evidence>
<name>A0A506UFN2_9HYPH</name>
<dbReference type="InterPro" id="IPR049237">
    <property type="entry name" value="DUF2264_C"/>
</dbReference>
<dbReference type="Pfam" id="PF10022">
    <property type="entry name" value="DUF2264"/>
    <property type="match status" value="1"/>
</dbReference>
<comment type="caution">
    <text evidence="3">The sequence shown here is derived from an EMBL/GenBank/DDBJ whole genome shotgun (WGS) entry which is preliminary data.</text>
</comment>
<dbReference type="PIRSF" id="PIRSF014753">
    <property type="entry name" value="UCP014753"/>
    <property type="match status" value="1"/>
</dbReference>
<feature type="domain" description="DUF2264" evidence="2">
    <location>
        <begin position="407"/>
        <end position="621"/>
    </location>
</feature>
<evidence type="ECO:0000259" key="1">
    <source>
        <dbReference type="Pfam" id="PF10022"/>
    </source>
</evidence>
<dbReference type="Pfam" id="PF20938">
    <property type="entry name" value="DUF2264_C"/>
    <property type="match status" value="1"/>
</dbReference>
<feature type="domain" description="DUF2264" evidence="1">
    <location>
        <begin position="52"/>
        <end position="392"/>
    </location>
</feature>
<sequence length="649" mass="72699">MPDEQLMRPLREGRQTIREVMMSNEAEFAWDRLPIIQKMAANNPMNGNPLKSRDDMAVAVSRLFAPLKDHFSAGNARIELSAGAAHYDDGATAMEAFVRPLWGMAPLVAGGYAFDEAWRYVEGLANGMDPEHPEYWGDIAPFDQRLVEMAGIALALLVAPKIFWEPMPEAAKKKAVSYLLKINTYDVADNNWLFFRVLTNLALRNVGEEWSEAAVRAALERIESFYIADGYYLDGKWRQRDYYSPMALHFYGLVVTKVAGDLFPDYAARYRERARLFAQDFQHWFADDGAAIPYGRSLTYRFAEGAFWAGCAFADEEVLPWGRIKGLLLRHLRWWSNRSITDRDGILNIGYAYPNLFMSESYNAPGSPYWALKSFLVLCLEKDHPFWAAEEEAPEALPGGRVIAPAAGFIVRRAEGDTVMLTGGQDGHEHRGFDAKYSRFAYSSAFAFSVKCDMVSPDQPDKSAVDCGMMISRDGKTFISRAEILEEGIDQNMAFGRWRPDERIAVESWLDFAGEGWHVRIHRIVTEDALVIAESGFSLDRTGENAPGFAEGLKTEPGLAMIRTGFATSAIRDLTGDRMAMNVRAAPNTNLRFPRTLFPRLEGRVGPGETYLVTAAFGVTRPMQALPPVEIPETVRSFCAARGIVLNAF</sequence>
<dbReference type="EMBL" id="VHLG01000003">
    <property type="protein sequence ID" value="TPW31679.1"/>
    <property type="molecule type" value="Genomic_DNA"/>
</dbReference>
<dbReference type="PANTHER" id="PTHR35339:SF4">
    <property type="entry name" value="LINALOOL DEHYDRATASE_ISOMERASE DOMAIN-CONTAINING PROTEIN"/>
    <property type="match status" value="1"/>
</dbReference>
<reference evidence="3 4" key="1">
    <citation type="submission" date="2019-06" db="EMBL/GenBank/DDBJ databases">
        <authorList>
            <person name="Li M."/>
        </authorList>
    </citation>
    <scope>NUCLEOTIDE SEQUENCE [LARGE SCALE GENOMIC DNA]</scope>
    <source>
        <strain evidence="3 4">BGMRC2036</strain>
    </source>
</reference>
<evidence type="ECO:0000313" key="4">
    <source>
        <dbReference type="Proteomes" id="UP000318801"/>
    </source>
</evidence>
<evidence type="ECO:0000259" key="2">
    <source>
        <dbReference type="Pfam" id="PF20938"/>
    </source>
</evidence>
<dbReference type="OrthoDB" id="9813465at2"/>
<protein>
    <submittedName>
        <fullName evidence="3">DUF2264 domain-containing protein</fullName>
    </submittedName>
</protein>
<gene>
    <name evidence="3" type="ORF">FJU08_08005</name>
</gene>
<dbReference type="AlphaFoldDB" id="A0A506UFN2"/>
<dbReference type="InterPro" id="IPR016624">
    <property type="entry name" value="UCP014753"/>
</dbReference>
<proteinExistence type="predicted"/>
<keyword evidence="4" id="KW-1185">Reference proteome</keyword>
<dbReference type="Proteomes" id="UP000318801">
    <property type="component" value="Unassembled WGS sequence"/>
</dbReference>
<organism evidence="3 4">
    <name type="scientific">Martelella alba</name>
    <dbReference type="NCBI Taxonomy" id="2590451"/>
    <lineage>
        <taxon>Bacteria</taxon>
        <taxon>Pseudomonadati</taxon>
        <taxon>Pseudomonadota</taxon>
        <taxon>Alphaproteobacteria</taxon>
        <taxon>Hyphomicrobiales</taxon>
        <taxon>Aurantimonadaceae</taxon>
        <taxon>Martelella</taxon>
    </lineage>
</organism>